<dbReference type="Pfam" id="PF23598">
    <property type="entry name" value="LRR_14"/>
    <property type="match status" value="1"/>
</dbReference>
<dbReference type="PANTHER" id="PTHR23155">
    <property type="entry name" value="DISEASE RESISTANCE PROTEIN RP"/>
    <property type="match status" value="1"/>
</dbReference>
<sequence>MVECCGRLPLAIIALGGILAKKNNSLTGWREVSRNVESFLREDKKMRVEDVLALSYDDLPPRSKSCFVYLSHFPADYEIQTQRLIQLLVADGIVPVLEKGENIAEDVAEGCLQELAERAKKDNFLFVVDESNASWLSTIRKVRRVSMHKLFRAQYIRCPNLRSLSFFKTSCPGDFFEGFWTYIFINMKLLRVLNYEGRHEYVEYKLMEDIGNLIHLRFLSLRDLRFKGSELPSSLENLRCLQTLDLRLGRQYSIHVPDVLWKMEQLRHLYLPRHCTDNTKLKLGTLRHLLTLVNFNIKNCFLKDLSNMTNLRELEICGPFKIEGFNGNNLDENPPIIQAKYLHSLTINSKEGIIDPRHLNHLISNCSSIYNLILHVEISKLPEDRYLPSNFAYILQRCNFERDPTPILEHLPNLRALRIF</sequence>
<feature type="domain" description="Disease resistance protein winged helix" evidence="3">
    <location>
        <begin position="73"/>
        <end position="119"/>
    </location>
</feature>
<evidence type="ECO:0000256" key="2">
    <source>
        <dbReference type="ARBA" id="ARBA00022821"/>
    </source>
</evidence>
<reference evidence="5 6" key="1">
    <citation type="journal article" date="2024" name="G3 (Bethesda)">
        <title>Genome assembly of Hibiscus sabdariffa L. provides insights into metabolisms of medicinal natural products.</title>
        <authorList>
            <person name="Kim T."/>
        </authorList>
    </citation>
    <scope>NUCLEOTIDE SEQUENCE [LARGE SCALE GENOMIC DNA]</scope>
    <source>
        <strain evidence="5">TK-2024</strain>
        <tissue evidence="5">Old leaves</tissue>
    </source>
</reference>
<gene>
    <name evidence="5" type="ORF">V6N11_030761</name>
</gene>
<dbReference type="InterPro" id="IPR058922">
    <property type="entry name" value="WHD_DRP"/>
</dbReference>
<dbReference type="EMBL" id="JBBPBN010000183">
    <property type="protein sequence ID" value="KAK8973571.1"/>
    <property type="molecule type" value="Genomic_DNA"/>
</dbReference>
<evidence type="ECO:0000256" key="1">
    <source>
        <dbReference type="ARBA" id="ARBA00022737"/>
    </source>
</evidence>
<evidence type="ECO:0000259" key="4">
    <source>
        <dbReference type="Pfam" id="PF23598"/>
    </source>
</evidence>
<evidence type="ECO:0000259" key="3">
    <source>
        <dbReference type="Pfam" id="PF23559"/>
    </source>
</evidence>
<dbReference type="PANTHER" id="PTHR23155:SF1185">
    <property type="entry name" value="DISEASE RESISTANCE RPP8-LIKE PROTEIN 3-RELATED"/>
    <property type="match status" value="1"/>
</dbReference>
<accession>A0ABR2NBP5</accession>
<dbReference type="SUPFAM" id="SSF52540">
    <property type="entry name" value="P-loop containing nucleoside triphosphate hydrolases"/>
    <property type="match status" value="1"/>
</dbReference>
<name>A0ABR2NBP5_9ROSI</name>
<evidence type="ECO:0000313" key="6">
    <source>
        <dbReference type="Proteomes" id="UP001396334"/>
    </source>
</evidence>
<proteinExistence type="predicted"/>
<dbReference type="InterPro" id="IPR032675">
    <property type="entry name" value="LRR_dom_sf"/>
</dbReference>
<comment type="caution">
    <text evidence="5">The sequence shown here is derived from an EMBL/GenBank/DDBJ whole genome shotgun (WGS) entry which is preliminary data.</text>
</comment>
<keyword evidence="1" id="KW-0677">Repeat</keyword>
<dbReference type="InterPro" id="IPR027417">
    <property type="entry name" value="P-loop_NTPase"/>
</dbReference>
<dbReference type="InterPro" id="IPR044974">
    <property type="entry name" value="Disease_R_plants"/>
</dbReference>
<dbReference type="SUPFAM" id="SSF52058">
    <property type="entry name" value="L domain-like"/>
    <property type="match status" value="1"/>
</dbReference>
<keyword evidence="6" id="KW-1185">Reference proteome</keyword>
<dbReference type="InterPro" id="IPR055414">
    <property type="entry name" value="LRR_R13L4/SHOC2-like"/>
</dbReference>
<dbReference type="Gene3D" id="3.80.10.10">
    <property type="entry name" value="Ribonuclease Inhibitor"/>
    <property type="match status" value="1"/>
</dbReference>
<dbReference type="Gene3D" id="1.10.8.430">
    <property type="entry name" value="Helical domain of apoptotic protease-activating factors"/>
    <property type="match status" value="1"/>
</dbReference>
<dbReference type="Pfam" id="PF23559">
    <property type="entry name" value="WHD_DRP"/>
    <property type="match status" value="1"/>
</dbReference>
<dbReference type="Proteomes" id="UP001396334">
    <property type="component" value="Unassembled WGS sequence"/>
</dbReference>
<evidence type="ECO:0000313" key="5">
    <source>
        <dbReference type="EMBL" id="KAK8973571.1"/>
    </source>
</evidence>
<feature type="domain" description="Disease resistance R13L4/SHOC-2-like LRR" evidence="4">
    <location>
        <begin position="185"/>
        <end position="387"/>
    </location>
</feature>
<dbReference type="InterPro" id="IPR042197">
    <property type="entry name" value="Apaf_helical"/>
</dbReference>
<keyword evidence="2" id="KW-0611">Plant defense</keyword>
<evidence type="ECO:0008006" key="7">
    <source>
        <dbReference type="Google" id="ProtNLM"/>
    </source>
</evidence>
<organism evidence="5 6">
    <name type="scientific">Hibiscus sabdariffa</name>
    <name type="common">roselle</name>
    <dbReference type="NCBI Taxonomy" id="183260"/>
    <lineage>
        <taxon>Eukaryota</taxon>
        <taxon>Viridiplantae</taxon>
        <taxon>Streptophyta</taxon>
        <taxon>Embryophyta</taxon>
        <taxon>Tracheophyta</taxon>
        <taxon>Spermatophyta</taxon>
        <taxon>Magnoliopsida</taxon>
        <taxon>eudicotyledons</taxon>
        <taxon>Gunneridae</taxon>
        <taxon>Pentapetalae</taxon>
        <taxon>rosids</taxon>
        <taxon>malvids</taxon>
        <taxon>Malvales</taxon>
        <taxon>Malvaceae</taxon>
        <taxon>Malvoideae</taxon>
        <taxon>Hibiscus</taxon>
    </lineage>
</organism>
<protein>
    <recommendedName>
        <fullName evidence="7">NB-ARC domain-containing protein</fullName>
    </recommendedName>
</protein>